<organism evidence="2 3">
    <name type="scientific">Shewanella cyperi</name>
    <dbReference type="NCBI Taxonomy" id="2814292"/>
    <lineage>
        <taxon>Bacteria</taxon>
        <taxon>Pseudomonadati</taxon>
        <taxon>Pseudomonadota</taxon>
        <taxon>Gammaproteobacteria</taxon>
        <taxon>Alteromonadales</taxon>
        <taxon>Shewanellaceae</taxon>
        <taxon>Shewanella</taxon>
    </lineage>
</organism>
<sequence length="137" mass="15176">MAELPLKQMPKRLLALSLLYAAAAVSGLIAKQGEIFCILTLLMVVAILARQRAGLWFLRGYTLVQLALVSLMPFILDQGSNVSTGPNSLNLGGMELKLSDYAIFAMLILLSMVQVWLAFTPKVAQWFKRTQSFNLMQ</sequence>
<name>A0A975ALV4_9GAMM</name>
<reference evidence="2 3" key="1">
    <citation type="submission" date="2021-03" db="EMBL/GenBank/DDBJ databases">
        <title>Novel species identification of genus Shewanella.</title>
        <authorList>
            <person name="Liu G."/>
            <person name="Zhang Q."/>
        </authorList>
    </citation>
    <scope>NUCLEOTIDE SEQUENCE [LARGE SCALE GENOMIC DNA]</scope>
    <source>
        <strain evidence="2 3">FJAT-53726</strain>
    </source>
</reference>
<keyword evidence="1" id="KW-1133">Transmembrane helix</keyword>
<keyword evidence="3" id="KW-1185">Reference proteome</keyword>
<dbReference type="AlphaFoldDB" id="A0A975ALV4"/>
<feature type="transmembrane region" description="Helical" evidence="1">
    <location>
        <begin position="101"/>
        <end position="119"/>
    </location>
</feature>
<feature type="transmembrane region" description="Helical" evidence="1">
    <location>
        <begin position="56"/>
        <end position="76"/>
    </location>
</feature>
<proteinExistence type="predicted"/>
<evidence type="ECO:0000313" key="2">
    <source>
        <dbReference type="EMBL" id="QSX30797.1"/>
    </source>
</evidence>
<dbReference type="Proteomes" id="UP000663281">
    <property type="component" value="Chromosome"/>
</dbReference>
<feature type="transmembrane region" description="Helical" evidence="1">
    <location>
        <begin position="33"/>
        <end position="49"/>
    </location>
</feature>
<evidence type="ECO:0000256" key="1">
    <source>
        <dbReference type="SAM" id="Phobius"/>
    </source>
</evidence>
<keyword evidence="1" id="KW-0812">Transmembrane</keyword>
<gene>
    <name evidence="2" type="ORF">JYB88_03820</name>
</gene>
<keyword evidence="1" id="KW-0472">Membrane</keyword>
<protein>
    <submittedName>
        <fullName evidence="2">Uncharacterized protein</fullName>
    </submittedName>
</protein>
<dbReference type="RefSeq" id="WP_207325557.1">
    <property type="nucleotide sequence ID" value="NZ_CP071504.1"/>
</dbReference>
<dbReference type="KEGG" id="scyp:JYB88_03820"/>
<accession>A0A975ALV4</accession>
<dbReference type="EMBL" id="CP071504">
    <property type="protein sequence ID" value="QSX30797.1"/>
    <property type="molecule type" value="Genomic_DNA"/>
</dbReference>
<evidence type="ECO:0000313" key="3">
    <source>
        <dbReference type="Proteomes" id="UP000663281"/>
    </source>
</evidence>